<name>A0AAD0YLU3_CHRNA</name>
<sequence>MDQSNFKIGQIVYQVGVNILSQLPEVQEHKVLCVGTKSIYTTGKDVHFHYNSESTFFFSFMDVFNPDELLNAFAHTVWTDDREKAEKYCSKMLEIVQYKNNLKKAG</sequence>
<accession>A0AAD0YLU3</accession>
<gene>
    <name evidence="1" type="ORF">EG343_11340</name>
</gene>
<protein>
    <submittedName>
        <fullName evidence="1">Uncharacterized protein</fullName>
    </submittedName>
</protein>
<evidence type="ECO:0000313" key="2">
    <source>
        <dbReference type="Proteomes" id="UP000278288"/>
    </source>
</evidence>
<reference evidence="1 2" key="1">
    <citation type="submission" date="2018-11" db="EMBL/GenBank/DDBJ databases">
        <title>Proposal to divide the Flavobacteriaceae and reorganize its genera based on Amino Acid Identity values calculated from whole genome sequences.</title>
        <authorList>
            <person name="Nicholson A.C."/>
            <person name="Gulvik C.A."/>
            <person name="Whitney A.M."/>
            <person name="Humrighouse B.W."/>
            <person name="Bell M."/>
            <person name="Holmes B."/>
            <person name="Steigerwalt A.G."/>
            <person name="Villarma A."/>
            <person name="Sheth M."/>
            <person name="Batra D."/>
            <person name="Pryor J."/>
            <person name="Bernardet J.-F."/>
            <person name="Hugo C."/>
            <person name="Kampfer P."/>
            <person name="Newman J."/>
            <person name="McQuiston J.R."/>
        </authorList>
    </citation>
    <scope>NUCLEOTIDE SEQUENCE [LARGE SCALE GENOMIC DNA]</scope>
    <source>
        <strain evidence="1 2">G0041</strain>
    </source>
</reference>
<dbReference type="Proteomes" id="UP000278288">
    <property type="component" value="Chromosome"/>
</dbReference>
<keyword evidence="2" id="KW-1185">Reference proteome</keyword>
<dbReference type="AlphaFoldDB" id="A0AAD0YLU3"/>
<dbReference type="EMBL" id="CP033923">
    <property type="protein sequence ID" value="AZA91182.1"/>
    <property type="molecule type" value="Genomic_DNA"/>
</dbReference>
<organism evidence="1 2">
    <name type="scientific">Chryseobacterium nakagawai</name>
    <dbReference type="NCBI Taxonomy" id="1241982"/>
    <lineage>
        <taxon>Bacteria</taxon>
        <taxon>Pseudomonadati</taxon>
        <taxon>Bacteroidota</taxon>
        <taxon>Flavobacteriia</taxon>
        <taxon>Flavobacteriales</taxon>
        <taxon>Weeksellaceae</taxon>
        <taxon>Chryseobacterium group</taxon>
        <taxon>Chryseobacterium</taxon>
    </lineage>
</organism>
<dbReference type="KEGG" id="cnk:EG343_11340"/>
<proteinExistence type="predicted"/>
<dbReference type="RefSeq" id="WP_123857875.1">
    <property type="nucleotide sequence ID" value="NZ_CP033923.1"/>
</dbReference>
<evidence type="ECO:0000313" key="1">
    <source>
        <dbReference type="EMBL" id="AZA91182.1"/>
    </source>
</evidence>